<keyword evidence="4" id="KW-1185">Reference proteome</keyword>
<evidence type="ECO:0000313" key="4">
    <source>
        <dbReference type="Proteomes" id="UP001198701"/>
    </source>
</evidence>
<evidence type="ECO:0000259" key="2">
    <source>
        <dbReference type="Pfam" id="PF13946"/>
    </source>
</evidence>
<accession>A0ABS8IY86</accession>
<sequence length="655" mass="65843">MATTYHTEIQKLYVAYFNRPADPGGLAFWEGVVEAANGSTTAVAAAFAASAEYQAEYAGMSTADIINQIYINLFGRSAEPTGLAFWANAVANGAVTIDTAVTTIAAGAQGTDKVAFDSKVTYASAFTAALDTPAEQAGYAGEFANDAAKAIVAGIKTAAQLTAALVPATLAASVAAVIDASVPFTLAGGLAALDAANTARAEFLEEIELDAAGVATAVTDAELALDVLIDDADTVADEVYVDATPAIAAAMLSDEIEERAEVLAGAQEDYDAAVTAAAAVKGLTTAIANMTAAETNLEAMVEAQVEAEANLAAALASYEVKTSTDVTITADGEVAGVIVLDEDGVLVLADDITETTNPGVTALLAAIVAKQSADLEVAGAEQAVFETTLIVDVIDLTAGAGTTALAAVGAAMTVVVPVSAAKPTGVEIITEINALTAIAEAKRALSDATPADVALDAEADTAEANLAGFLTKVSDFQAADADLKAQAVVDTADLVADAADAVEALDEAIADLAEATAVAAQLKALDDAIVDAKAEFTEAKLQLPVDLTAFVAATAGSDIYLAGDVATSTVVGFGDLGTDSLFIGSQYTLNTTGDLTKGNNAVLEAFMVQSGTSVKVYLETEVYGSDTAAVAEQVITLTGITVAELTLANGIITAA</sequence>
<protein>
    <submittedName>
        <fullName evidence="3">DUF4214 domain-containing protein</fullName>
    </submittedName>
</protein>
<dbReference type="Pfam" id="PF13946">
    <property type="entry name" value="DUF4214"/>
    <property type="match status" value="1"/>
</dbReference>
<evidence type="ECO:0000313" key="3">
    <source>
        <dbReference type="EMBL" id="MCC6073470.1"/>
    </source>
</evidence>
<feature type="domain" description="DUF4214" evidence="2">
    <location>
        <begin position="44"/>
        <end position="97"/>
    </location>
</feature>
<comment type="caution">
    <text evidence="3">The sequence shown here is derived from an EMBL/GenBank/DDBJ whole genome shotgun (WGS) entry which is preliminary data.</text>
</comment>
<name>A0ABS8IY86_9BURK</name>
<organism evidence="3 4">
    <name type="scientific">Massilia agrisoli</name>
    <dbReference type="NCBI Taxonomy" id="2892444"/>
    <lineage>
        <taxon>Bacteria</taxon>
        <taxon>Pseudomonadati</taxon>
        <taxon>Pseudomonadota</taxon>
        <taxon>Betaproteobacteria</taxon>
        <taxon>Burkholderiales</taxon>
        <taxon>Oxalobacteraceae</taxon>
        <taxon>Telluria group</taxon>
        <taxon>Massilia</taxon>
    </lineage>
</organism>
<dbReference type="RefSeq" id="WP_229434590.1">
    <property type="nucleotide sequence ID" value="NZ_JAJHPV010000022.1"/>
</dbReference>
<dbReference type="Proteomes" id="UP001198701">
    <property type="component" value="Unassembled WGS sequence"/>
</dbReference>
<feature type="coiled-coil region" evidence="1">
    <location>
        <begin position="495"/>
        <end position="542"/>
    </location>
</feature>
<dbReference type="Gene3D" id="1.10.3130.20">
    <property type="entry name" value="Phycobilisome linker domain"/>
    <property type="match status" value="1"/>
</dbReference>
<evidence type="ECO:0000256" key="1">
    <source>
        <dbReference type="SAM" id="Coils"/>
    </source>
</evidence>
<reference evidence="3 4" key="1">
    <citation type="submission" date="2021-11" db="EMBL/GenBank/DDBJ databases">
        <authorList>
            <person name="Huq M.A."/>
        </authorList>
    </citation>
    <scope>NUCLEOTIDE SEQUENCE [LARGE SCALE GENOMIC DNA]</scope>
    <source>
        <strain evidence="3 4">MAHUQ-52</strain>
    </source>
</reference>
<dbReference type="InterPro" id="IPR038255">
    <property type="entry name" value="PBS_linker_sf"/>
</dbReference>
<keyword evidence="1" id="KW-0175">Coiled coil</keyword>
<dbReference type="EMBL" id="JAJHPV010000022">
    <property type="protein sequence ID" value="MCC6073470.1"/>
    <property type="molecule type" value="Genomic_DNA"/>
</dbReference>
<proteinExistence type="predicted"/>
<gene>
    <name evidence="3" type="ORF">LMJ30_21285</name>
</gene>
<dbReference type="InterPro" id="IPR025282">
    <property type="entry name" value="DUF4214"/>
</dbReference>